<feature type="non-terminal residue" evidence="1">
    <location>
        <position position="1"/>
    </location>
</feature>
<accession>A0A9D4A9S4</accession>
<evidence type="ECO:0000313" key="1">
    <source>
        <dbReference type="EMBL" id="KAH1097924.1"/>
    </source>
</evidence>
<sequence length="52" mass="5946">WEIDDEIVRALTLIRNVGCGCRDGMIHGCHELSRPFYKTLQSSRDLNMGPLK</sequence>
<comment type="caution">
    <text evidence="1">The sequence shown here is derived from an EMBL/GenBank/DDBJ whole genome shotgun (WGS) entry which is preliminary data.</text>
</comment>
<evidence type="ECO:0000313" key="2">
    <source>
        <dbReference type="Proteomes" id="UP000828251"/>
    </source>
</evidence>
<name>A0A9D4A9S4_9ROSI</name>
<dbReference type="EMBL" id="JAIQCV010000005">
    <property type="protein sequence ID" value="KAH1097924.1"/>
    <property type="molecule type" value="Genomic_DNA"/>
</dbReference>
<organism evidence="1 2">
    <name type="scientific">Gossypium stocksii</name>
    <dbReference type="NCBI Taxonomy" id="47602"/>
    <lineage>
        <taxon>Eukaryota</taxon>
        <taxon>Viridiplantae</taxon>
        <taxon>Streptophyta</taxon>
        <taxon>Embryophyta</taxon>
        <taxon>Tracheophyta</taxon>
        <taxon>Spermatophyta</taxon>
        <taxon>Magnoliopsida</taxon>
        <taxon>eudicotyledons</taxon>
        <taxon>Gunneridae</taxon>
        <taxon>Pentapetalae</taxon>
        <taxon>rosids</taxon>
        <taxon>malvids</taxon>
        <taxon>Malvales</taxon>
        <taxon>Malvaceae</taxon>
        <taxon>Malvoideae</taxon>
        <taxon>Gossypium</taxon>
    </lineage>
</organism>
<gene>
    <name evidence="1" type="ORF">J1N35_014845</name>
</gene>
<keyword evidence="2" id="KW-1185">Reference proteome</keyword>
<reference evidence="1 2" key="1">
    <citation type="journal article" date="2021" name="Plant Biotechnol. J.">
        <title>Multi-omics assisted identification of the key and species-specific regulatory components of drought-tolerant mechanisms in Gossypium stocksii.</title>
        <authorList>
            <person name="Yu D."/>
            <person name="Ke L."/>
            <person name="Zhang D."/>
            <person name="Wu Y."/>
            <person name="Sun Y."/>
            <person name="Mei J."/>
            <person name="Sun J."/>
            <person name="Sun Y."/>
        </authorList>
    </citation>
    <scope>NUCLEOTIDE SEQUENCE [LARGE SCALE GENOMIC DNA]</scope>
    <source>
        <strain evidence="2">cv. E1</strain>
        <tissue evidence="1">Leaf</tissue>
    </source>
</reference>
<protein>
    <submittedName>
        <fullName evidence="1">Uncharacterized protein</fullName>
    </submittedName>
</protein>
<dbReference type="Proteomes" id="UP000828251">
    <property type="component" value="Unassembled WGS sequence"/>
</dbReference>
<proteinExistence type="predicted"/>
<dbReference type="AlphaFoldDB" id="A0A9D4A9S4"/>